<evidence type="ECO:0000313" key="2">
    <source>
        <dbReference type="Proteomes" id="UP001227268"/>
    </source>
</evidence>
<protein>
    <submittedName>
        <fullName evidence="1">Uncharacterized protein</fullName>
    </submittedName>
</protein>
<keyword evidence="2" id="KW-1185">Reference proteome</keyword>
<name>A0ACC2WB41_9TREE</name>
<accession>A0ACC2WB41</accession>
<evidence type="ECO:0000313" key="1">
    <source>
        <dbReference type="EMBL" id="KAJ9108984.1"/>
    </source>
</evidence>
<dbReference type="EMBL" id="JASBWT010000001">
    <property type="protein sequence ID" value="KAJ9108984.1"/>
    <property type="molecule type" value="Genomic_DNA"/>
</dbReference>
<reference evidence="1" key="1">
    <citation type="submission" date="2023-04" db="EMBL/GenBank/DDBJ databases">
        <title>Draft Genome sequencing of Naganishia species isolated from polar environments using Oxford Nanopore Technology.</title>
        <authorList>
            <person name="Leo P."/>
            <person name="Venkateswaran K."/>
        </authorList>
    </citation>
    <scope>NUCLEOTIDE SEQUENCE</scope>
    <source>
        <strain evidence="1">MNA-CCFEE 5423</strain>
    </source>
</reference>
<sequence>MLVIGLTGGIASGKSTVSGLLSSKHNIPIIDADYLARAVILPGTRGYKAIISHFGNQVLKPDGVTLDRQALSDIVFNDERERKALNSIVHPAVRHAMVWEVVKCWLSGQWACVLDVPLLIEAGLWRWVGEVVVVYVNEPLQLARLKARPSPNPNERPLSTTQALSRIKAQMPLTEKLTYADHVLDNSGTENELQIQVDSLVNKWKKQSAGWTQKLYWLVPPLGLWAAFVTVGVRWLRHNRKIANKRRGRGENAAVESIPPNREEVEMRTR</sequence>
<gene>
    <name evidence="1" type="ORF">QFC21_000307</name>
</gene>
<dbReference type="Proteomes" id="UP001227268">
    <property type="component" value="Unassembled WGS sequence"/>
</dbReference>
<organism evidence="1 2">
    <name type="scientific">Naganishia friedmannii</name>
    <dbReference type="NCBI Taxonomy" id="89922"/>
    <lineage>
        <taxon>Eukaryota</taxon>
        <taxon>Fungi</taxon>
        <taxon>Dikarya</taxon>
        <taxon>Basidiomycota</taxon>
        <taxon>Agaricomycotina</taxon>
        <taxon>Tremellomycetes</taxon>
        <taxon>Filobasidiales</taxon>
        <taxon>Filobasidiaceae</taxon>
        <taxon>Naganishia</taxon>
    </lineage>
</organism>
<proteinExistence type="predicted"/>
<comment type="caution">
    <text evidence="1">The sequence shown here is derived from an EMBL/GenBank/DDBJ whole genome shotgun (WGS) entry which is preliminary data.</text>
</comment>